<evidence type="ECO:0008006" key="4">
    <source>
        <dbReference type="Google" id="ProtNLM"/>
    </source>
</evidence>
<dbReference type="PROSITE" id="PS51257">
    <property type="entry name" value="PROKAR_LIPOPROTEIN"/>
    <property type="match status" value="1"/>
</dbReference>
<gene>
    <name evidence="2" type="ORF">LKD81_17830</name>
</gene>
<proteinExistence type="predicted"/>
<reference evidence="2" key="1">
    <citation type="submission" date="2021-10" db="EMBL/GenBank/DDBJ databases">
        <title>Anaerobic single-cell dispensing facilitates the cultivation of human gut bacteria.</title>
        <authorList>
            <person name="Afrizal A."/>
        </authorList>
    </citation>
    <scope>NUCLEOTIDE SEQUENCE</scope>
    <source>
        <strain evidence="2">CLA-AA-H215</strain>
    </source>
</reference>
<evidence type="ECO:0000256" key="1">
    <source>
        <dbReference type="SAM" id="SignalP"/>
    </source>
</evidence>
<organism evidence="2 3">
    <name type="scientific">Hominifimenecus microfluidus</name>
    <dbReference type="NCBI Taxonomy" id="2885348"/>
    <lineage>
        <taxon>Bacteria</taxon>
        <taxon>Bacillati</taxon>
        <taxon>Bacillota</taxon>
        <taxon>Clostridia</taxon>
        <taxon>Lachnospirales</taxon>
        <taxon>Lachnospiraceae</taxon>
        <taxon>Hominifimenecus</taxon>
    </lineage>
</organism>
<dbReference type="Gene3D" id="3.40.50.1820">
    <property type="entry name" value="alpha/beta hydrolase"/>
    <property type="match status" value="1"/>
</dbReference>
<dbReference type="EMBL" id="JAJEQR010000104">
    <property type="protein sequence ID" value="MCC2232812.1"/>
    <property type="molecule type" value="Genomic_DNA"/>
</dbReference>
<accession>A0AAE3EDX5</accession>
<dbReference type="Proteomes" id="UP001198182">
    <property type="component" value="Unassembled WGS sequence"/>
</dbReference>
<sequence length="674" mass="74514">MRKKYVMILLAGMLAASTLMTACGGGNTATTAAATEAVTTAAAATTEAAAETEAETTAAAAEEKSALGEAIDLDKQDPPKHDFSRANRLPMTGYMTKSFEDGRSIKVYISKEAPIRPYFTIVAIPDGVDTAAFISESGWADIAEERGEGLFILEPAADGWKAASEEAAYLEEAMGFYNKNDFFSIFGENYLVGYEDGAAPLELWAAQNPLRVISQVYVNSDGLDAATLAEIGKKEYDGTNGNYAEIQFPDGFMKLTNNDIVVPTWYIQEDDSKIADSLSYWKAANDCEEQAASDGTYGDVYAQKEDSERWMTDFAGPISKVAVKKGTEDTASRAVTEEIEGFMNYYTRYENAVAYSNTLMVRLDEKASGIEYKNIEVNGQLREYSVYVPKNAEEKFPEGSPVVFVFPGNAQTDRVFMDATAWWEVADNEGIIIVTICEQYNDKATAVSHVDTLEFYRLLREQINKDYKVDATRFYASGQSAGSLSAQAFGYIHPEYFAAIASTSGCGAPEYAGLMLKAGKVKPEQLTGEAPEIPEEDNTASNARIPTYMITGGGDNVDFNGTLWDDNENYLDTWAAYHMEVEGFSLMDESDYVTSGKHDRHHTWTWNKTFDGEEVPLLKVGQNIYRSHNCMAEEMPMLWDYMSHFKTENDENGNAIARYYSASSFAEDDMVELK</sequence>
<evidence type="ECO:0000313" key="2">
    <source>
        <dbReference type="EMBL" id="MCC2232812.1"/>
    </source>
</evidence>
<protein>
    <recommendedName>
        <fullName evidence="4">Poly(3-hydroxybutyrate) depolymerase</fullName>
    </recommendedName>
</protein>
<dbReference type="AlphaFoldDB" id="A0AAE3EDX5"/>
<dbReference type="InterPro" id="IPR029058">
    <property type="entry name" value="AB_hydrolase_fold"/>
</dbReference>
<keyword evidence="1" id="KW-0732">Signal</keyword>
<keyword evidence="3" id="KW-1185">Reference proteome</keyword>
<dbReference type="RefSeq" id="WP_308455189.1">
    <property type="nucleotide sequence ID" value="NZ_JAJEQR010000104.1"/>
</dbReference>
<comment type="caution">
    <text evidence="2">The sequence shown here is derived from an EMBL/GenBank/DDBJ whole genome shotgun (WGS) entry which is preliminary data.</text>
</comment>
<dbReference type="SUPFAM" id="SSF53474">
    <property type="entry name" value="alpha/beta-Hydrolases"/>
    <property type="match status" value="1"/>
</dbReference>
<name>A0AAE3EDX5_9FIRM</name>
<feature type="signal peptide" evidence="1">
    <location>
        <begin position="1"/>
        <end position="22"/>
    </location>
</feature>
<evidence type="ECO:0000313" key="3">
    <source>
        <dbReference type="Proteomes" id="UP001198182"/>
    </source>
</evidence>
<feature type="chain" id="PRO_5041947663" description="Poly(3-hydroxybutyrate) depolymerase" evidence="1">
    <location>
        <begin position="23"/>
        <end position="674"/>
    </location>
</feature>